<dbReference type="EMBL" id="CAJFCV020000002">
    <property type="protein sequence ID" value="CAG9098308.1"/>
    <property type="molecule type" value="Genomic_DNA"/>
</dbReference>
<dbReference type="WBParaSite" id="BXY_1717800.1">
    <property type="protein sequence ID" value="BXY_1717800.1"/>
    <property type="gene ID" value="BXY_1717800"/>
</dbReference>
<feature type="transmembrane region" description="Helical" evidence="4">
    <location>
        <begin position="112"/>
        <end position="136"/>
    </location>
</feature>
<dbReference type="eggNOG" id="KOG3386">
    <property type="taxonomic scope" value="Eukaryota"/>
</dbReference>
<keyword evidence="4" id="KW-0186">Copper</keyword>
<evidence type="ECO:0000313" key="8">
    <source>
        <dbReference type="Proteomes" id="UP000659654"/>
    </source>
</evidence>
<keyword evidence="4" id="KW-0406">Ion transport</keyword>
<dbReference type="GO" id="GO:0005375">
    <property type="term" value="F:copper ion transmembrane transporter activity"/>
    <property type="evidence" value="ECO:0007669"/>
    <property type="project" value="UniProtKB-UniRule"/>
</dbReference>
<keyword evidence="3 4" id="KW-0472">Membrane</keyword>
<comment type="subcellular location">
    <subcellularLocation>
        <location evidence="4">Membrane</location>
        <topology evidence="4">Multi-pass membrane protein</topology>
    </subcellularLocation>
</comment>
<dbReference type="OrthoDB" id="161814at2759"/>
<dbReference type="AlphaFoldDB" id="A0A1I7SVU9"/>
<evidence type="ECO:0000256" key="4">
    <source>
        <dbReference type="RuleBase" id="RU367022"/>
    </source>
</evidence>
<evidence type="ECO:0000256" key="2">
    <source>
        <dbReference type="ARBA" id="ARBA00022989"/>
    </source>
</evidence>
<keyword evidence="4" id="KW-0813">Transport</keyword>
<dbReference type="SMR" id="A0A1I7SVU9"/>
<keyword evidence="2 4" id="KW-1133">Transmembrane helix</keyword>
<keyword evidence="8" id="KW-1185">Reference proteome</keyword>
<dbReference type="Pfam" id="PF04145">
    <property type="entry name" value="Ctr"/>
    <property type="match status" value="1"/>
</dbReference>
<evidence type="ECO:0000313" key="6">
    <source>
        <dbReference type="EMBL" id="CAG9098308.1"/>
    </source>
</evidence>
<dbReference type="Proteomes" id="UP000582659">
    <property type="component" value="Unassembled WGS sequence"/>
</dbReference>
<evidence type="ECO:0000256" key="1">
    <source>
        <dbReference type="ARBA" id="ARBA00022692"/>
    </source>
</evidence>
<sequence>MSQDHVHDHAASPEPHHMMMHAMSFHFGSSETILFDFWKTSSPLGLIVSCFVVFFGCVGYESLAWMLIHRRNSRVLIESQVPITGRRKIDIGLIVDTLIHGLQLFLGYCAMLIFMTFNVWLCLAVIFGIIFAHLGFRILYPQLDSIPQTPADPCC</sequence>
<gene>
    <name evidence="5" type="ORF">BXYJ_LOCUS4276</name>
</gene>
<protein>
    <recommendedName>
        <fullName evidence="4">Copper transport protein</fullName>
    </recommendedName>
</protein>
<comment type="similarity">
    <text evidence="4">Belongs to the copper transporter (Ctr) (TC 1.A.56) family. SLC31A subfamily.</text>
</comment>
<name>A0A1I7SVU9_BURXY</name>
<dbReference type="Proteomes" id="UP000659654">
    <property type="component" value="Unassembled WGS sequence"/>
</dbReference>
<dbReference type="InterPro" id="IPR007274">
    <property type="entry name" value="Cop_transporter"/>
</dbReference>
<dbReference type="Proteomes" id="UP000095284">
    <property type="component" value="Unplaced"/>
</dbReference>
<feature type="transmembrane region" description="Helical" evidence="4">
    <location>
        <begin position="44"/>
        <end position="68"/>
    </location>
</feature>
<organism evidence="7 9">
    <name type="scientific">Bursaphelenchus xylophilus</name>
    <name type="common">Pinewood nematode worm</name>
    <name type="synonym">Aphelenchoides xylophilus</name>
    <dbReference type="NCBI Taxonomy" id="6326"/>
    <lineage>
        <taxon>Eukaryota</taxon>
        <taxon>Metazoa</taxon>
        <taxon>Ecdysozoa</taxon>
        <taxon>Nematoda</taxon>
        <taxon>Chromadorea</taxon>
        <taxon>Rhabditida</taxon>
        <taxon>Tylenchina</taxon>
        <taxon>Tylenchomorpha</taxon>
        <taxon>Aphelenchoidea</taxon>
        <taxon>Aphelenchoididae</taxon>
        <taxon>Bursaphelenchus</taxon>
    </lineage>
</organism>
<feature type="transmembrane region" description="Helical" evidence="4">
    <location>
        <begin position="89"/>
        <end position="106"/>
    </location>
</feature>
<keyword evidence="4" id="KW-0187">Copper transport</keyword>
<reference evidence="6" key="2">
    <citation type="submission" date="2020-08" db="EMBL/GenBank/DDBJ databases">
        <authorList>
            <person name="Kikuchi T."/>
        </authorList>
    </citation>
    <scope>NUCLEOTIDE SEQUENCE</scope>
    <source>
        <strain evidence="5">Ka4C1</strain>
    </source>
</reference>
<evidence type="ECO:0000313" key="7">
    <source>
        <dbReference type="Proteomes" id="UP000095284"/>
    </source>
</evidence>
<accession>A0A1I7SVU9</accession>
<reference evidence="9" key="1">
    <citation type="submission" date="2016-11" db="UniProtKB">
        <authorList>
            <consortium name="WormBaseParasite"/>
        </authorList>
    </citation>
    <scope>IDENTIFICATION</scope>
</reference>
<proteinExistence type="inferred from homology"/>
<evidence type="ECO:0000256" key="3">
    <source>
        <dbReference type="ARBA" id="ARBA00023136"/>
    </source>
</evidence>
<evidence type="ECO:0000313" key="5">
    <source>
        <dbReference type="EMBL" id="CAD5215931.1"/>
    </source>
</evidence>
<dbReference type="PANTHER" id="PTHR12483:SF30">
    <property type="entry name" value="COPPER TRANSPORT PROTEIN"/>
    <property type="match status" value="1"/>
</dbReference>
<dbReference type="GO" id="GO:0016020">
    <property type="term" value="C:membrane"/>
    <property type="evidence" value="ECO:0007669"/>
    <property type="project" value="UniProtKB-SubCell"/>
</dbReference>
<dbReference type="PANTHER" id="PTHR12483">
    <property type="entry name" value="SOLUTE CARRIER FAMILY 31 COPPER TRANSPORTERS"/>
    <property type="match status" value="1"/>
</dbReference>
<evidence type="ECO:0000313" key="9">
    <source>
        <dbReference type="WBParaSite" id="BXY_1717800.1"/>
    </source>
</evidence>
<keyword evidence="1 4" id="KW-0812">Transmembrane</keyword>
<dbReference type="EMBL" id="CAJFDI010000002">
    <property type="protein sequence ID" value="CAD5215931.1"/>
    <property type="molecule type" value="Genomic_DNA"/>
</dbReference>